<evidence type="ECO:0000256" key="2">
    <source>
        <dbReference type="ARBA" id="ARBA00022525"/>
    </source>
</evidence>
<dbReference type="InterPro" id="IPR000884">
    <property type="entry name" value="TSP1_rpt"/>
</dbReference>
<keyword evidence="2" id="KW-0964">Secreted</keyword>
<dbReference type="Gene3D" id="1.20.120.20">
    <property type="entry name" value="Apolipoprotein"/>
    <property type="match status" value="1"/>
</dbReference>
<sequence>MYLVWMITTVGLFIAFVETVNERRNYLEVEVNQKLREMIDLKEHMESLQKDIIQKLNSMVQALAQEKVIRINFGKKFESMLEAYGQHLADLARTVDNIDIHIENRLRENTNATEVSFRSKIKETVSTIEEKCTRSMSQLNRTLGNLYEQFNQWRVPKPGKCSSSCGGGVKNRVRTCTNPTPAEGGNYCVGDALECVKCRDRSCPGSCCIYNTRLT</sequence>
<keyword evidence="3" id="KW-0732">Signal</keyword>
<dbReference type="Pfam" id="PF00090">
    <property type="entry name" value="TSP_1"/>
    <property type="match status" value="1"/>
</dbReference>
<organism evidence="4 5">
    <name type="scientific">Sinanodonta woodiana</name>
    <name type="common">Chinese pond mussel</name>
    <name type="synonym">Anodonta woodiana</name>
    <dbReference type="NCBI Taxonomy" id="1069815"/>
    <lineage>
        <taxon>Eukaryota</taxon>
        <taxon>Metazoa</taxon>
        <taxon>Spiralia</taxon>
        <taxon>Lophotrochozoa</taxon>
        <taxon>Mollusca</taxon>
        <taxon>Bivalvia</taxon>
        <taxon>Autobranchia</taxon>
        <taxon>Heteroconchia</taxon>
        <taxon>Palaeoheterodonta</taxon>
        <taxon>Unionida</taxon>
        <taxon>Unionoidea</taxon>
        <taxon>Unionidae</taxon>
        <taxon>Unioninae</taxon>
        <taxon>Sinanodonta</taxon>
    </lineage>
</organism>
<dbReference type="EMBL" id="JBJQND010000007">
    <property type="protein sequence ID" value="KAL3871302.1"/>
    <property type="molecule type" value="Genomic_DNA"/>
</dbReference>
<dbReference type="Proteomes" id="UP001634394">
    <property type="component" value="Unassembled WGS sequence"/>
</dbReference>
<evidence type="ECO:0000313" key="5">
    <source>
        <dbReference type="Proteomes" id="UP001634394"/>
    </source>
</evidence>
<dbReference type="PROSITE" id="PS50092">
    <property type="entry name" value="TSP1"/>
    <property type="match status" value="1"/>
</dbReference>
<dbReference type="Gene3D" id="2.20.100.10">
    <property type="entry name" value="Thrombospondin type-1 (TSP1) repeat"/>
    <property type="match status" value="1"/>
</dbReference>
<evidence type="ECO:0000256" key="3">
    <source>
        <dbReference type="SAM" id="SignalP"/>
    </source>
</evidence>
<protein>
    <submittedName>
        <fullName evidence="4">Uncharacterized protein</fullName>
    </submittedName>
</protein>
<feature type="non-terminal residue" evidence="4">
    <location>
        <position position="215"/>
    </location>
</feature>
<evidence type="ECO:0000313" key="4">
    <source>
        <dbReference type="EMBL" id="KAL3871302.1"/>
    </source>
</evidence>
<accession>A0ABD3WBR5</accession>
<dbReference type="InterPro" id="IPR036383">
    <property type="entry name" value="TSP1_rpt_sf"/>
</dbReference>
<gene>
    <name evidence="4" type="ORF">ACJMK2_039309</name>
</gene>
<evidence type="ECO:0000256" key="1">
    <source>
        <dbReference type="ARBA" id="ARBA00004613"/>
    </source>
</evidence>
<proteinExistence type="predicted"/>
<feature type="signal peptide" evidence="3">
    <location>
        <begin position="1"/>
        <end position="19"/>
    </location>
</feature>
<reference evidence="4 5" key="1">
    <citation type="submission" date="2024-11" db="EMBL/GenBank/DDBJ databases">
        <title>Chromosome-level genome assembly of the freshwater bivalve Anodonta woodiana.</title>
        <authorList>
            <person name="Chen X."/>
        </authorList>
    </citation>
    <scope>NUCLEOTIDE SEQUENCE [LARGE SCALE GENOMIC DNA]</scope>
    <source>
        <strain evidence="4">MN2024</strain>
        <tissue evidence="4">Gills</tissue>
    </source>
</reference>
<dbReference type="PANTHER" id="PTHR13723">
    <property type="entry name" value="ADAMTS A DISINTEGRIN AND METALLOPROTEASE WITH THROMBOSPONDIN MOTIFS PROTEASE"/>
    <property type="match status" value="1"/>
</dbReference>
<name>A0ABD3WBR5_SINWO</name>
<dbReference type="AlphaFoldDB" id="A0ABD3WBR5"/>
<dbReference type="PANTHER" id="PTHR13723:SF281">
    <property type="entry name" value="PAPILIN"/>
    <property type="match status" value="1"/>
</dbReference>
<keyword evidence="5" id="KW-1185">Reference proteome</keyword>
<feature type="chain" id="PRO_5044786267" evidence="3">
    <location>
        <begin position="20"/>
        <end position="215"/>
    </location>
</feature>
<dbReference type="SUPFAM" id="SSF82895">
    <property type="entry name" value="TSP-1 type 1 repeat"/>
    <property type="match status" value="1"/>
</dbReference>
<comment type="caution">
    <text evidence="4">The sequence shown here is derived from an EMBL/GenBank/DDBJ whole genome shotgun (WGS) entry which is preliminary data.</text>
</comment>
<dbReference type="InterPro" id="IPR050439">
    <property type="entry name" value="ADAMTS_ADAMTS-like"/>
</dbReference>
<comment type="subcellular location">
    <subcellularLocation>
        <location evidence="1">Secreted</location>
    </subcellularLocation>
</comment>
<dbReference type="GO" id="GO:0005576">
    <property type="term" value="C:extracellular region"/>
    <property type="evidence" value="ECO:0007669"/>
    <property type="project" value="UniProtKB-SubCell"/>
</dbReference>